<dbReference type="Proteomes" id="UP000815677">
    <property type="component" value="Unassembled WGS sequence"/>
</dbReference>
<accession>A0ABQ0LPG5</accession>
<evidence type="ECO:0000256" key="1">
    <source>
        <dbReference type="SAM" id="MobiDB-lite"/>
    </source>
</evidence>
<gene>
    <name evidence="2" type="ORF">MCHLO_09481</name>
</gene>
<reference evidence="2" key="1">
    <citation type="submission" date="2014-09" db="EMBL/GenBank/DDBJ databases">
        <title>Genome sequence of the luminous mushroom Mycena chlorophos for searching fungal bioluminescence genes.</title>
        <authorList>
            <person name="Tanaka Y."/>
            <person name="Kasuga D."/>
            <person name="Oba Y."/>
            <person name="Hase S."/>
            <person name="Sato K."/>
            <person name="Oba Y."/>
            <person name="Sakakibara Y."/>
        </authorList>
    </citation>
    <scope>NUCLEOTIDE SEQUENCE</scope>
</reference>
<evidence type="ECO:0000313" key="2">
    <source>
        <dbReference type="EMBL" id="GAT52432.1"/>
    </source>
</evidence>
<feature type="region of interest" description="Disordered" evidence="1">
    <location>
        <begin position="1"/>
        <end position="82"/>
    </location>
</feature>
<keyword evidence="3" id="KW-1185">Reference proteome</keyword>
<protein>
    <submittedName>
        <fullName evidence="2">Uncharacterized protein</fullName>
    </submittedName>
</protein>
<evidence type="ECO:0000313" key="3">
    <source>
        <dbReference type="Proteomes" id="UP000815677"/>
    </source>
</evidence>
<dbReference type="EMBL" id="DF847780">
    <property type="protein sequence ID" value="GAT52432.1"/>
    <property type="molecule type" value="Genomic_DNA"/>
</dbReference>
<sequence length="221" mass="24409">MTTLPRTSPARIVDISDSSESDRSPDVEPATATTAKASSESRPRPRMIVNGKLRVKTIQPPLQPAGRVQPPQILPTRSSTAQKPVEDPYMALLDGTAVSYGQLVDRAVEREEAASRELAKLSALAHTQNTMAERLRVAGSEIDDALHMVGTMQLQAPTFDLQYRGGMPDRLERLSNEIREVQEAMNGRQRALEAHRTATILRRCEPAKEIAELMREEDSDA</sequence>
<organism evidence="2 3">
    <name type="scientific">Mycena chlorophos</name>
    <name type="common">Agaric fungus</name>
    <name type="synonym">Agaricus chlorophos</name>
    <dbReference type="NCBI Taxonomy" id="658473"/>
    <lineage>
        <taxon>Eukaryota</taxon>
        <taxon>Fungi</taxon>
        <taxon>Dikarya</taxon>
        <taxon>Basidiomycota</taxon>
        <taxon>Agaricomycotina</taxon>
        <taxon>Agaricomycetes</taxon>
        <taxon>Agaricomycetidae</taxon>
        <taxon>Agaricales</taxon>
        <taxon>Marasmiineae</taxon>
        <taxon>Mycenaceae</taxon>
        <taxon>Mycena</taxon>
    </lineage>
</organism>
<name>A0ABQ0LPG5_MYCCL</name>
<proteinExistence type="predicted"/>